<reference evidence="2 3" key="1">
    <citation type="submission" date="2024-01" db="EMBL/GenBank/DDBJ databases">
        <title>Hyphobacterium bacterium isolated from marine sediment.</title>
        <authorList>
            <person name="Zhao S."/>
        </authorList>
    </citation>
    <scope>NUCLEOTIDE SEQUENCE [LARGE SCALE GENOMIC DNA]</scope>
    <source>
        <strain evidence="3">HN65</strain>
    </source>
</reference>
<name>A0ABU7LQN1_9PROT</name>
<protein>
    <submittedName>
        <fullName evidence="2">Flagellar protein FlaG</fullName>
    </submittedName>
</protein>
<keyword evidence="2" id="KW-0966">Cell projection</keyword>
<comment type="caution">
    <text evidence="2">The sequence shown here is derived from an EMBL/GenBank/DDBJ whole genome shotgun (WGS) entry which is preliminary data.</text>
</comment>
<dbReference type="Proteomes" id="UP001354971">
    <property type="component" value="Unassembled WGS sequence"/>
</dbReference>
<keyword evidence="2" id="KW-0969">Cilium</keyword>
<dbReference type="InterPro" id="IPR005186">
    <property type="entry name" value="FlaG"/>
</dbReference>
<proteinExistence type="predicted"/>
<feature type="compositionally biased region" description="Low complexity" evidence="1">
    <location>
        <begin position="19"/>
        <end position="32"/>
    </location>
</feature>
<evidence type="ECO:0000313" key="3">
    <source>
        <dbReference type="Proteomes" id="UP001354971"/>
    </source>
</evidence>
<dbReference type="EMBL" id="JAZDRP010000004">
    <property type="protein sequence ID" value="MEE2526212.1"/>
    <property type="molecule type" value="Genomic_DNA"/>
</dbReference>
<gene>
    <name evidence="2" type="ORF">V0U79_07520</name>
</gene>
<dbReference type="InterPro" id="IPR035924">
    <property type="entry name" value="FlaG-like_sf"/>
</dbReference>
<keyword evidence="3" id="KW-1185">Reference proteome</keyword>
<dbReference type="RefSeq" id="WP_330198875.1">
    <property type="nucleotide sequence ID" value="NZ_JAZDRP010000004.1"/>
</dbReference>
<feature type="region of interest" description="Disordered" evidence="1">
    <location>
        <begin position="19"/>
        <end position="41"/>
    </location>
</feature>
<dbReference type="SUPFAM" id="SSF160214">
    <property type="entry name" value="FlaG-like"/>
    <property type="match status" value="1"/>
</dbReference>
<dbReference type="Gene3D" id="3.30.160.170">
    <property type="entry name" value="FlaG-like"/>
    <property type="match status" value="1"/>
</dbReference>
<sequence length="119" mass="13008">MNELVQKINSASSAAAVGFRAAPAPVKASPAKNDTDAKDQNTPAALSFEELKASVDRMAQQVFAESKLAIEKHEGANTFVYRLVDSQNGSVVRQWPTEDMLSLREYLRTKQGGLVDQRV</sequence>
<keyword evidence="2" id="KW-0282">Flagellum</keyword>
<evidence type="ECO:0000256" key="1">
    <source>
        <dbReference type="SAM" id="MobiDB-lite"/>
    </source>
</evidence>
<organism evidence="2 3">
    <name type="scientific">Hyphobacterium lacteum</name>
    <dbReference type="NCBI Taxonomy" id="3116575"/>
    <lineage>
        <taxon>Bacteria</taxon>
        <taxon>Pseudomonadati</taxon>
        <taxon>Pseudomonadota</taxon>
        <taxon>Alphaproteobacteria</taxon>
        <taxon>Maricaulales</taxon>
        <taxon>Maricaulaceae</taxon>
        <taxon>Hyphobacterium</taxon>
    </lineage>
</organism>
<dbReference type="Pfam" id="PF03646">
    <property type="entry name" value="FlaG"/>
    <property type="match status" value="1"/>
</dbReference>
<accession>A0ABU7LQN1</accession>
<evidence type="ECO:0000313" key="2">
    <source>
        <dbReference type="EMBL" id="MEE2526212.1"/>
    </source>
</evidence>